<name>A0ABW0LX20_9BACL</name>
<keyword evidence="3" id="KW-1185">Reference proteome</keyword>
<evidence type="ECO:0000313" key="2">
    <source>
        <dbReference type="EMBL" id="MFC5470304.1"/>
    </source>
</evidence>
<evidence type="ECO:0000256" key="1">
    <source>
        <dbReference type="SAM" id="Phobius"/>
    </source>
</evidence>
<keyword evidence="1" id="KW-0472">Membrane</keyword>
<evidence type="ECO:0000313" key="3">
    <source>
        <dbReference type="Proteomes" id="UP001596105"/>
    </source>
</evidence>
<protein>
    <submittedName>
        <fullName evidence="2">HAAS domain-containing protein</fullName>
    </submittedName>
</protein>
<feature type="transmembrane region" description="Helical" evidence="1">
    <location>
        <begin position="158"/>
        <end position="178"/>
    </location>
</feature>
<accession>A0ABW0LX20</accession>
<dbReference type="Proteomes" id="UP001596105">
    <property type="component" value="Unassembled WGS sequence"/>
</dbReference>
<organism evidence="2 3">
    <name type="scientific">Cohnella suwonensis</name>
    <dbReference type="NCBI Taxonomy" id="696072"/>
    <lineage>
        <taxon>Bacteria</taxon>
        <taxon>Bacillati</taxon>
        <taxon>Bacillota</taxon>
        <taxon>Bacilli</taxon>
        <taxon>Bacillales</taxon>
        <taxon>Paenibacillaceae</taxon>
        <taxon>Cohnella</taxon>
    </lineage>
</organism>
<feature type="transmembrane region" description="Helical" evidence="1">
    <location>
        <begin position="125"/>
        <end position="146"/>
    </location>
</feature>
<comment type="caution">
    <text evidence="2">The sequence shown here is derived from an EMBL/GenBank/DDBJ whole genome shotgun (WGS) entry which is preliminary data.</text>
</comment>
<keyword evidence="1" id="KW-0812">Transmembrane</keyword>
<sequence>MNKQQFIDNLGRHFSSLPEQDQLAILRDYEAYYQQRQQDGLTEEDISRELGHPLTVAKDALFAAPPATSWTEPPMPPLPPFPAAPPVYRTAGGKPDIARLVGVTIALFFLNVILAVPLIASVWSVFVSLCAAALSVMLSPVALAVETAWYGDYDSHKLMLALGMVGVGMLLAGLALPVGKLLYKATKGYIRWNYRTWRGKS</sequence>
<dbReference type="Pfam" id="PF22564">
    <property type="entry name" value="HAAS"/>
    <property type="match status" value="1"/>
</dbReference>
<gene>
    <name evidence="2" type="ORF">ACFPPD_16480</name>
</gene>
<dbReference type="RefSeq" id="WP_209749927.1">
    <property type="nucleotide sequence ID" value="NZ_JBHSMH010000055.1"/>
</dbReference>
<keyword evidence="1" id="KW-1133">Transmembrane helix</keyword>
<dbReference type="EMBL" id="JBHSMH010000055">
    <property type="protein sequence ID" value="MFC5470304.1"/>
    <property type="molecule type" value="Genomic_DNA"/>
</dbReference>
<reference evidence="3" key="1">
    <citation type="journal article" date="2019" name="Int. J. Syst. Evol. Microbiol.">
        <title>The Global Catalogue of Microorganisms (GCM) 10K type strain sequencing project: providing services to taxonomists for standard genome sequencing and annotation.</title>
        <authorList>
            <consortium name="The Broad Institute Genomics Platform"/>
            <consortium name="The Broad Institute Genome Sequencing Center for Infectious Disease"/>
            <person name="Wu L."/>
            <person name="Ma J."/>
        </authorList>
    </citation>
    <scope>NUCLEOTIDE SEQUENCE [LARGE SCALE GENOMIC DNA]</scope>
    <source>
        <strain evidence="3">CCUG 57113</strain>
    </source>
</reference>
<feature type="transmembrane region" description="Helical" evidence="1">
    <location>
        <begin position="97"/>
        <end position="119"/>
    </location>
</feature>
<proteinExistence type="predicted"/>